<dbReference type="EMBL" id="JAULSW010000010">
    <property type="protein sequence ID" value="KAK3368381.1"/>
    <property type="molecule type" value="Genomic_DNA"/>
</dbReference>
<evidence type="ECO:0000313" key="2">
    <source>
        <dbReference type="EMBL" id="KAK3368381.1"/>
    </source>
</evidence>
<comment type="caution">
    <text evidence="2">The sequence shown here is derived from an EMBL/GenBank/DDBJ whole genome shotgun (WGS) entry which is preliminary data.</text>
</comment>
<feature type="chain" id="PRO_5042266133" description="Ubiquitin 3 binding protein But2 C-terminal domain-containing protein" evidence="1">
    <location>
        <begin position="19"/>
        <end position="244"/>
    </location>
</feature>
<keyword evidence="1" id="KW-0732">Signal</keyword>
<evidence type="ECO:0000256" key="1">
    <source>
        <dbReference type="SAM" id="SignalP"/>
    </source>
</evidence>
<dbReference type="Proteomes" id="UP001285441">
    <property type="component" value="Unassembled WGS sequence"/>
</dbReference>
<organism evidence="2 3">
    <name type="scientific">Podospora didyma</name>
    <dbReference type="NCBI Taxonomy" id="330526"/>
    <lineage>
        <taxon>Eukaryota</taxon>
        <taxon>Fungi</taxon>
        <taxon>Dikarya</taxon>
        <taxon>Ascomycota</taxon>
        <taxon>Pezizomycotina</taxon>
        <taxon>Sordariomycetes</taxon>
        <taxon>Sordariomycetidae</taxon>
        <taxon>Sordariales</taxon>
        <taxon>Podosporaceae</taxon>
        <taxon>Podospora</taxon>
    </lineage>
</organism>
<evidence type="ECO:0000313" key="3">
    <source>
        <dbReference type="Proteomes" id="UP001285441"/>
    </source>
</evidence>
<protein>
    <recommendedName>
        <fullName evidence="4">Ubiquitin 3 binding protein But2 C-terminal domain-containing protein</fullName>
    </recommendedName>
</protein>
<evidence type="ECO:0008006" key="4">
    <source>
        <dbReference type="Google" id="ProtNLM"/>
    </source>
</evidence>
<sequence length="244" mass="26705">MLTTLSVAVAALGGTALGLPNPTATDDTPVRILPQFWEFNITSLSGPGCPDFGLTDRGPFVTRPTFGLNTVDGSEIYYWHFAYPSLRTSIEPGTPSASIWCETTLSYAELDSNMVPVAKPGYHLKLHKNGTAMLASYELDDGVEAKWTFTYFPEGKREVVDTIIIDGPRSGNSYRDISPVNGLVQWPLPNCGLGTIRYRTQLTLTAKKDGARGSVSSEKVEYKDQAGWYGVQQGVSYDWEQCSS</sequence>
<reference evidence="2" key="2">
    <citation type="submission" date="2023-06" db="EMBL/GenBank/DDBJ databases">
        <authorList>
            <consortium name="Lawrence Berkeley National Laboratory"/>
            <person name="Haridas S."/>
            <person name="Hensen N."/>
            <person name="Bonometti L."/>
            <person name="Westerberg I."/>
            <person name="Brannstrom I.O."/>
            <person name="Guillou S."/>
            <person name="Cros-Aarteil S."/>
            <person name="Calhoun S."/>
            <person name="Kuo A."/>
            <person name="Mondo S."/>
            <person name="Pangilinan J."/>
            <person name="Riley R."/>
            <person name="LaButti K."/>
            <person name="Andreopoulos B."/>
            <person name="Lipzen A."/>
            <person name="Chen C."/>
            <person name="Yanf M."/>
            <person name="Daum C."/>
            <person name="Ng V."/>
            <person name="Clum A."/>
            <person name="Steindorff A."/>
            <person name="Ohm R."/>
            <person name="Martin F."/>
            <person name="Silar P."/>
            <person name="Natvig D."/>
            <person name="Lalanne C."/>
            <person name="Gautier V."/>
            <person name="Ament-velasquez S.L."/>
            <person name="Kruys A."/>
            <person name="Hutchinson M.I."/>
            <person name="Powell A.J."/>
            <person name="Barry K."/>
            <person name="Miller A.N."/>
            <person name="Grigoriev I.V."/>
            <person name="Debuchy R."/>
            <person name="Gladieux P."/>
            <person name="Thoren M.H."/>
            <person name="Johannesson H."/>
        </authorList>
    </citation>
    <scope>NUCLEOTIDE SEQUENCE</scope>
    <source>
        <strain evidence="2">CBS 232.78</strain>
    </source>
</reference>
<dbReference type="AlphaFoldDB" id="A0AAE0N2D8"/>
<keyword evidence="3" id="KW-1185">Reference proteome</keyword>
<gene>
    <name evidence="2" type="ORF">B0H63DRAFT_497699</name>
</gene>
<reference evidence="2" key="1">
    <citation type="journal article" date="2023" name="Mol. Phylogenet. Evol.">
        <title>Genome-scale phylogeny and comparative genomics of the fungal order Sordariales.</title>
        <authorList>
            <person name="Hensen N."/>
            <person name="Bonometti L."/>
            <person name="Westerberg I."/>
            <person name="Brannstrom I.O."/>
            <person name="Guillou S."/>
            <person name="Cros-Aarteil S."/>
            <person name="Calhoun S."/>
            <person name="Haridas S."/>
            <person name="Kuo A."/>
            <person name="Mondo S."/>
            <person name="Pangilinan J."/>
            <person name="Riley R."/>
            <person name="LaButti K."/>
            <person name="Andreopoulos B."/>
            <person name="Lipzen A."/>
            <person name="Chen C."/>
            <person name="Yan M."/>
            <person name="Daum C."/>
            <person name="Ng V."/>
            <person name="Clum A."/>
            <person name="Steindorff A."/>
            <person name="Ohm R.A."/>
            <person name="Martin F."/>
            <person name="Silar P."/>
            <person name="Natvig D.O."/>
            <person name="Lalanne C."/>
            <person name="Gautier V."/>
            <person name="Ament-Velasquez S.L."/>
            <person name="Kruys A."/>
            <person name="Hutchinson M.I."/>
            <person name="Powell A.J."/>
            <person name="Barry K."/>
            <person name="Miller A.N."/>
            <person name="Grigoriev I.V."/>
            <person name="Debuchy R."/>
            <person name="Gladieux P."/>
            <person name="Hiltunen Thoren M."/>
            <person name="Johannesson H."/>
        </authorList>
    </citation>
    <scope>NUCLEOTIDE SEQUENCE</scope>
    <source>
        <strain evidence="2">CBS 232.78</strain>
    </source>
</reference>
<proteinExistence type="predicted"/>
<name>A0AAE0N2D8_9PEZI</name>
<accession>A0AAE0N2D8</accession>
<feature type="signal peptide" evidence="1">
    <location>
        <begin position="1"/>
        <end position="18"/>
    </location>
</feature>